<dbReference type="AlphaFoldDB" id="A0A2S9QID6"/>
<proteinExistence type="predicted"/>
<evidence type="ECO:0000256" key="1">
    <source>
        <dbReference type="SAM" id="MobiDB-lite"/>
    </source>
</evidence>
<dbReference type="Proteomes" id="UP000237682">
    <property type="component" value="Unassembled WGS sequence"/>
</dbReference>
<sequence length="76" mass="8647">MRKFAMPPASRRAWPIDEPRRRQAAEKTTRRSTVTGLAVIYDGEVTKSDRDALEIVRDWGMKFKARRSAGLARVSA</sequence>
<reference evidence="2 3" key="1">
    <citation type="submission" date="2018-02" db="EMBL/GenBank/DDBJ databases">
        <title>Whole genome sequencing of endophytic bacterium.</title>
        <authorList>
            <person name="Eedara R."/>
            <person name="Podile A.R."/>
        </authorList>
    </citation>
    <scope>NUCLEOTIDE SEQUENCE [LARGE SCALE GENOMIC DNA]</scope>
    <source>
        <strain evidence="2 3">RP1T</strain>
    </source>
</reference>
<protein>
    <submittedName>
        <fullName evidence="2">Uncharacterized protein</fullName>
    </submittedName>
</protein>
<evidence type="ECO:0000313" key="2">
    <source>
        <dbReference type="EMBL" id="PRH89104.1"/>
    </source>
</evidence>
<feature type="region of interest" description="Disordered" evidence="1">
    <location>
        <begin position="1"/>
        <end position="30"/>
    </location>
</feature>
<accession>A0A2S9QID6</accession>
<dbReference type="EMBL" id="PUEJ01000001">
    <property type="protein sequence ID" value="PRH89104.1"/>
    <property type="molecule type" value="Genomic_DNA"/>
</dbReference>
<feature type="compositionally biased region" description="Basic and acidic residues" evidence="1">
    <location>
        <begin position="14"/>
        <end position="29"/>
    </location>
</feature>
<organism evidence="2 3">
    <name type="scientific">Labrys okinawensis</name>
    <dbReference type="NCBI Taxonomy" id="346911"/>
    <lineage>
        <taxon>Bacteria</taxon>
        <taxon>Pseudomonadati</taxon>
        <taxon>Pseudomonadota</taxon>
        <taxon>Alphaproteobacteria</taxon>
        <taxon>Hyphomicrobiales</taxon>
        <taxon>Xanthobacteraceae</taxon>
        <taxon>Labrys</taxon>
    </lineage>
</organism>
<name>A0A2S9QID6_9HYPH</name>
<comment type="caution">
    <text evidence="2">The sequence shown here is derived from an EMBL/GenBank/DDBJ whole genome shotgun (WGS) entry which is preliminary data.</text>
</comment>
<evidence type="ECO:0000313" key="3">
    <source>
        <dbReference type="Proteomes" id="UP000237682"/>
    </source>
</evidence>
<gene>
    <name evidence="2" type="ORF">C5L14_00470</name>
</gene>
<keyword evidence="3" id="KW-1185">Reference proteome</keyword>